<proteinExistence type="predicted"/>
<dbReference type="Proteomes" id="UP000255425">
    <property type="component" value="Unassembled WGS sequence"/>
</dbReference>
<dbReference type="AlphaFoldDB" id="A0A380GY77"/>
<feature type="transmembrane region" description="Helical" evidence="1">
    <location>
        <begin position="6"/>
        <end position="23"/>
    </location>
</feature>
<keyword evidence="1" id="KW-1133">Transmembrane helix</keyword>
<gene>
    <name evidence="2" type="ORF">NCTC11807_00303</name>
</gene>
<evidence type="ECO:0000313" key="3">
    <source>
        <dbReference type="Proteomes" id="UP000255425"/>
    </source>
</evidence>
<name>A0A380GY77_9STAP</name>
<keyword evidence="1" id="KW-0812">Transmembrane</keyword>
<keyword evidence="1" id="KW-0472">Membrane</keyword>
<evidence type="ECO:0000256" key="1">
    <source>
        <dbReference type="SAM" id="Phobius"/>
    </source>
</evidence>
<reference evidence="2 3" key="1">
    <citation type="submission" date="2018-06" db="EMBL/GenBank/DDBJ databases">
        <authorList>
            <consortium name="Pathogen Informatics"/>
            <person name="Doyle S."/>
        </authorList>
    </citation>
    <scope>NUCLEOTIDE SEQUENCE [LARGE SCALE GENOMIC DNA]</scope>
    <source>
        <strain evidence="2 3">NCTC11807</strain>
    </source>
</reference>
<dbReference type="RefSeq" id="WP_165417839.1">
    <property type="nucleotide sequence ID" value="NZ_CP066042.1"/>
</dbReference>
<sequence length="58" mass="6367">MFIVSIVAMIIGIVLIILSHIIYHSKAKDVKEKMFIPGVCLLLIGAFCLIGYFVNASV</sequence>
<protein>
    <submittedName>
        <fullName evidence="2">Uncharacterized protein</fullName>
    </submittedName>
</protein>
<organism evidence="2 3">
    <name type="scientific">Staphylococcus saccharolyticus</name>
    <dbReference type="NCBI Taxonomy" id="33028"/>
    <lineage>
        <taxon>Bacteria</taxon>
        <taxon>Bacillati</taxon>
        <taxon>Bacillota</taxon>
        <taxon>Bacilli</taxon>
        <taxon>Bacillales</taxon>
        <taxon>Staphylococcaceae</taxon>
        <taxon>Staphylococcus</taxon>
    </lineage>
</organism>
<evidence type="ECO:0000313" key="2">
    <source>
        <dbReference type="EMBL" id="SUM67765.1"/>
    </source>
</evidence>
<dbReference type="GeneID" id="63935187"/>
<accession>A0A380GY77</accession>
<keyword evidence="3" id="KW-1185">Reference proteome</keyword>
<feature type="transmembrane region" description="Helical" evidence="1">
    <location>
        <begin position="35"/>
        <end position="54"/>
    </location>
</feature>
<dbReference type="EMBL" id="UHDZ01000001">
    <property type="protein sequence ID" value="SUM67765.1"/>
    <property type="molecule type" value="Genomic_DNA"/>
</dbReference>